<dbReference type="AlphaFoldDB" id="A0A4P9W8E8"/>
<dbReference type="Pfam" id="PF00749">
    <property type="entry name" value="tRNA-synt_1c"/>
    <property type="match status" value="1"/>
</dbReference>
<accession>A0A4P9W8E8</accession>
<dbReference type="SUPFAM" id="SSF52374">
    <property type="entry name" value="Nucleotidylyl transferase"/>
    <property type="match status" value="1"/>
</dbReference>
<keyword evidence="1 6" id="KW-0436">Ligase</keyword>
<evidence type="ECO:0000256" key="5">
    <source>
        <dbReference type="ARBA" id="ARBA00023146"/>
    </source>
</evidence>
<dbReference type="Gene3D" id="3.40.50.620">
    <property type="entry name" value="HUPs"/>
    <property type="match status" value="1"/>
</dbReference>
<dbReference type="InterPro" id="IPR010987">
    <property type="entry name" value="Glutathione-S-Trfase_C-like"/>
</dbReference>
<keyword evidence="3 6" id="KW-0067">ATP-binding</keyword>
<feature type="region of interest" description="Disordered" evidence="7">
    <location>
        <begin position="53"/>
        <end position="82"/>
    </location>
</feature>
<reference evidence="10" key="1">
    <citation type="journal article" date="2018" name="Nat. Microbiol.">
        <title>Leveraging single-cell genomics to expand the fungal tree of life.</title>
        <authorList>
            <person name="Ahrendt S.R."/>
            <person name="Quandt C.A."/>
            <person name="Ciobanu D."/>
            <person name="Clum A."/>
            <person name="Salamov A."/>
            <person name="Andreopoulos B."/>
            <person name="Cheng J.F."/>
            <person name="Woyke T."/>
            <person name="Pelin A."/>
            <person name="Henrissat B."/>
            <person name="Reynolds N.K."/>
            <person name="Benny G.L."/>
            <person name="Smith M.E."/>
            <person name="James T.Y."/>
            <person name="Grigoriev I.V."/>
        </authorList>
    </citation>
    <scope>NUCLEOTIDE SEQUENCE [LARGE SCALE GENOMIC DNA]</scope>
</reference>
<dbReference type="OrthoDB" id="10250478at2759"/>
<evidence type="ECO:0000313" key="9">
    <source>
        <dbReference type="EMBL" id="RKO87348.1"/>
    </source>
</evidence>
<feature type="non-terminal residue" evidence="9">
    <location>
        <position position="372"/>
    </location>
</feature>
<dbReference type="InterPro" id="IPR001412">
    <property type="entry name" value="aa-tRNA-synth_I_CS"/>
</dbReference>
<evidence type="ECO:0000256" key="4">
    <source>
        <dbReference type="ARBA" id="ARBA00022917"/>
    </source>
</evidence>
<dbReference type="GO" id="GO:0004818">
    <property type="term" value="F:glutamate-tRNA ligase activity"/>
    <property type="evidence" value="ECO:0007669"/>
    <property type="project" value="TreeGrafter"/>
</dbReference>
<evidence type="ECO:0000313" key="10">
    <source>
        <dbReference type="Proteomes" id="UP000269721"/>
    </source>
</evidence>
<keyword evidence="2 6" id="KW-0547">Nucleotide-binding</keyword>
<feature type="domain" description="GST C-terminal" evidence="8">
    <location>
        <begin position="91"/>
        <end position="223"/>
    </location>
</feature>
<dbReference type="InterPro" id="IPR014729">
    <property type="entry name" value="Rossmann-like_a/b/a_fold"/>
</dbReference>
<evidence type="ECO:0000256" key="1">
    <source>
        <dbReference type="ARBA" id="ARBA00022598"/>
    </source>
</evidence>
<dbReference type="InterPro" id="IPR020058">
    <property type="entry name" value="Glu/Gln-tRNA-synth_Ib_cat-dom"/>
</dbReference>
<evidence type="ECO:0000256" key="3">
    <source>
        <dbReference type="ARBA" id="ARBA00022840"/>
    </source>
</evidence>
<protein>
    <submittedName>
        <fullName evidence="9">tRNA synthetases class I, catalytic domain-containing protein</fullName>
    </submittedName>
</protein>
<dbReference type="EMBL" id="KZ997489">
    <property type="protein sequence ID" value="RKO87348.1"/>
    <property type="molecule type" value="Genomic_DNA"/>
</dbReference>
<dbReference type="GO" id="GO:0006424">
    <property type="term" value="P:glutamyl-tRNA aminoacylation"/>
    <property type="evidence" value="ECO:0007669"/>
    <property type="project" value="TreeGrafter"/>
</dbReference>
<comment type="similarity">
    <text evidence="6">Belongs to the class-I aminoacyl-tRNA synthetase family.</text>
</comment>
<dbReference type="PANTHER" id="PTHR43097:SF5">
    <property type="entry name" value="GLUTAMATE--TRNA LIGASE"/>
    <property type="match status" value="1"/>
</dbReference>
<evidence type="ECO:0000256" key="2">
    <source>
        <dbReference type="ARBA" id="ARBA00022741"/>
    </source>
</evidence>
<name>A0A4P9W8E8_9FUNG</name>
<dbReference type="Gene3D" id="3.90.800.10">
    <property type="entry name" value="Glutamyl-tRNA Synthetase, Domain 3"/>
    <property type="match status" value="1"/>
</dbReference>
<dbReference type="GO" id="GO:0005524">
    <property type="term" value="F:ATP binding"/>
    <property type="evidence" value="ECO:0007669"/>
    <property type="project" value="UniProtKB-KW"/>
</dbReference>
<keyword evidence="5 6" id="KW-0030">Aminoacyl-tRNA synthetase</keyword>
<keyword evidence="4 6" id="KW-0648">Protein biosynthesis</keyword>
<evidence type="ECO:0000256" key="7">
    <source>
        <dbReference type="SAM" id="MobiDB-lite"/>
    </source>
</evidence>
<dbReference type="InterPro" id="IPR000924">
    <property type="entry name" value="Glu/Gln-tRNA-synth"/>
</dbReference>
<dbReference type="Proteomes" id="UP000269721">
    <property type="component" value="Unassembled WGS sequence"/>
</dbReference>
<dbReference type="InterPro" id="IPR036282">
    <property type="entry name" value="Glutathione-S-Trfase_C_sf"/>
</dbReference>
<organism evidence="9 10">
    <name type="scientific">Blyttiomyces helicus</name>
    <dbReference type="NCBI Taxonomy" id="388810"/>
    <lineage>
        <taxon>Eukaryota</taxon>
        <taxon>Fungi</taxon>
        <taxon>Fungi incertae sedis</taxon>
        <taxon>Chytridiomycota</taxon>
        <taxon>Chytridiomycota incertae sedis</taxon>
        <taxon>Chytridiomycetes</taxon>
        <taxon>Chytridiomycetes incertae sedis</taxon>
        <taxon>Blyttiomyces</taxon>
    </lineage>
</organism>
<sequence length="372" mass="41350">MVTTEGLNACHPSPIWDRSVISSLTDKGKIGSKGAGVVSLCLPVLENRKLSGAFPGHSPREHSLCSTGSERARPSSISRPRTHDEKFEGINPVLRSLARKYPSAKLYGTDAVKASQVDYWLDFAQDKLFVADFKKLSPAFDELDHHLKLRSFFVGHSATLADYALWGALKSNAIFSKLAKSGKGLGEYLIRWYSHISSLDFVAAALAESEKTLAASKTKKKDQGSFDIGLEGAERGKVCTRFPPEPSGYLHLGHAKAALLNEYFAKTYEGKLIVRFDDTNPSKEKSEFEESIKEDLLLIGVKGDEITYTSDSFDKLFELAIEMIKKGLAYVDDTTQEQMQAERWDGINSKCRDLSIEDNLKRFEEMAKATEF</sequence>
<dbReference type="Pfam" id="PF00043">
    <property type="entry name" value="GST_C"/>
    <property type="match status" value="1"/>
</dbReference>
<feature type="compositionally biased region" description="Polar residues" evidence="7">
    <location>
        <begin position="64"/>
        <end position="79"/>
    </location>
</feature>
<dbReference type="PRINTS" id="PR00987">
    <property type="entry name" value="TRNASYNTHGLU"/>
</dbReference>
<dbReference type="InterPro" id="IPR004046">
    <property type="entry name" value="GST_C"/>
</dbReference>
<dbReference type="PROSITE" id="PS00178">
    <property type="entry name" value="AA_TRNA_LIGASE_I"/>
    <property type="match status" value="1"/>
</dbReference>
<dbReference type="GO" id="GO:0005829">
    <property type="term" value="C:cytosol"/>
    <property type="evidence" value="ECO:0007669"/>
    <property type="project" value="TreeGrafter"/>
</dbReference>
<dbReference type="GO" id="GO:0017102">
    <property type="term" value="C:methionyl glutamyl tRNA synthetase complex"/>
    <property type="evidence" value="ECO:0007669"/>
    <property type="project" value="TreeGrafter"/>
</dbReference>
<dbReference type="PANTHER" id="PTHR43097">
    <property type="entry name" value="GLUTAMINE-TRNA LIGASE"/>
    <property type="match status" value="1"/>
</dbReference>
<evidence type="ECO:0000259" key="8">
    <source>
        <dbReference type="PROSITE" id="PS50405"/>
    </source>
</evidence>
<dbReference type="PROSITE" id="PS50405">
    <property type="entry name" value="GST_CTER"/>
    <property type="match status" value="1"/>
</dbReference>
<dbReference type="SUPFAM" id="SSF47616">
    <property type="entry name" value="GST C-terminal domain-like"/>
    <property type="match status" value="1"/>
</dbReference>
<proteinExistence type="inferred from homology"/>
<dbReference type="Gene3D" id="1.20.1050.130">
    <property type="match status" value="1"/>
</dbReference>
<evidence type="ECO:0000256" key="6">
    <source>
        <dbReference type="RuleBase" id="RU363037"/>
    </source>
</evidence>
<dbReference type="InterPro" id="IPR050132">
    <property type="entry name" value="Gln/Glu-tRNA_Ligase"/>
</dbReference>
<gene>
    <name evidence="9" type="ORF">BDK51DRAFT_33898</name>
</gene>
<keyword evidence="10" id="KW-1185">Reference proteome</keyword>